<comment type="caution">
    <text evidence="5">The sequence shown here is derived from an EMBL/GenBank/DDBJ whole genome shotgun (WGS) entry which is preliminary data.</text>
</comment>
<dbReference type="CDD" id="cd12432">
    <property type="entry name" value="RRM_ACINU"/>
    <property type="match status" value="1"/>
</dbReference>
<feature type="compositionally biased region" description="Polar residues" evidence="3">
    <location>
        <begin position="176"/>
        <end position="199"/>
    </location>
</feature>
<dbReference type="Gene3D" id="3.30.70.330">
    <property type="match status" value="1"/>
</dbReference>
<dbReference type="GO" id="GO:0008380">
    <property type="term" value="P:RNA splicing"/>
    <property type="evidence" value="ECO:0007669"/>
    <property type="project" value="TreeGrafter"/>
</dbReference>
<feature type="region of interest" description="Disordered" evidence="3">
    <location>
        <begin position="861"/>
        <end position="890"/>
    </location>
</feature>
<evidence type="ECO:0000313" key="6">
    <source>
        <dbReference type="Proteomes" id="UP000327044"/>
    </source>
</evidence>
<dbReference type="PROSITE" id="PS50102">
    <property type="entry name" value="RRM"/>
    <property type="match status" value="1"/>
</dbReference>
<keyword evidence="6" id="KW-1185">Reference proteome</keyword>
<dbReference type="InParanoid" id="A0A5N4A3E3"/>
<feature type="compositionally biased region" description="Acidic residues" evidence="3">
    <location>
        <begin position="331"/>
        <end position="341"/>
    </location>
</feature>
<feature type="compositionally biased region" description="Polar residues" evidence="3">
    <location>
        <begin position="344"/>
        <end position="359"/>
    </location>
</feature>
<feature type="compositionally biased region" description="Basic and acidic residues" evidence="3">
    <location>
        <begin position="861"/>
        <end position="879"/>
    </location>
</feature>
<dbReference type="SUPFAM" id="SSF54928">
    <property type="entry name" value="RNA-binding domain, RBD"/>
    <property type="match status" value="1"/>
</dbReference>
<dbReference type="InterPro" id="IPR012677">
    <property type="entry name" value="Nucleotide-bd_a/b_plait_sf"/>
</dbReference>
<feature type="region of interest" description="Disordered" evidence="3">
    <location>
        <begin position="561"/>
        <end position="580"/>
    </location>
</feature>
<feature type="compositionally biased region" description="Polar residues" evidence="3">
    <location>
        <begin position="372"/>
        <end position="381"/>
    </location>
</feature>
<dbReference type="OrthoDB" id="5348404at2759"/>
<dbReference type="GO" id="GO:0003723">
    <property type="term" value="F:RNA binding"/>
    <property type="evidence" value="ECO:0007669"/>
    <property type="project" value="UniProtKB-UniRule"/>
</dbReference>
<feature type="compositionally biased region" description="Basic and acidic residues" evidence="3">
    <location>
        <begin position="13"/>
        <end position="22"/>
    </location>
</feature>
<dbReference type="PANTHER" id="PTHR46589:SF1">
    <property type="entry name" value="APOPTOTIC CHROMATIN CONDENSATION INDUCER IN THE NUCLEUS"/>
    <property type="match status" value="1"/>
</dbReference>
<accession>A0A5N4A3E3</accession>
<gene>
    <name evidence="5" type="ORF">PPYR_03622</name>
</gene>
<dbReference type="InterPro" id="IPR052793">
    <property type="entry name" value="EJC-associated_protein"/>
</dbReference>
<feature type="compositionally biased region" description="Pro residues" evidence="3">
    <location>
        <begin position="707"/>
        <end position="720"/>
    </location>
</feature>
<dbReference type="InterPro" id="IPR032552">
    <property type="entry name" value="RSB_motif"/>
</dbReference>
<dbReference type="AlphaFoldDB" id="A0A5N4A3E3"/>
<evidence type="ECO:0000313" key="5">
    <source>
        <dbReference type="EMBL" id="KAB0791822.1"/>
    </source>
</evidence>
<feature type="compositionally biased region" description="Polar residues" evidence="3">
    <location>
        <begin position="73"/>
        <end position="86"/>
    </location>
</feature>
<dbReference type="InterPro" id="IPR035979">
    <property type="entry name" value="RBD_domain_sf"/>
</dbReference>
<dbReference type="PANTHER" id="PTHR46589">
    <property type="entry name" value="APOPTOTIC CHROMATIN CONDENSATION INDUCER IN THE NUCLEUS"/>
    <property type="match status" value="1"/>
</dbReference>
<keyword evidence="1 2" id="KW-0694">RNA-binding</keyword>
<feature type="compositionally biased region" description="Basic residues" evidence="3">
    <location>
        <begin position="158"/>
        <end position="169"/>
    </location>
</feature>
<proteinExistence type="predicted"/>
<feature type="compositionally biased region" description="Basic and acidic residues" evidence="3">
    <location>
        <begin position="811"/>
        <end position="830"/>
    </location>
</feature>
<feature type="compositionally biased region" description="Basic residues" evidence="3">
    <location>
        <begin position="23"/>
        <end position="34"/>
    </location>
</feature>
<feature type="compositionally biased region" description="Basic and acidic residues" evidence="3">
    <location>
        <begin position="299"/>
        <end position="315"/>
    </location>
</feature>
<evidence type="ECO:0000259" key="4">
    <source>
        <dbReference type="PROSITE" id="PS50102"/>
    </source>
</evidence>
<feature type="domain" description="RRM" evidence="4">
    <location>
        <begin position="621"/>
        <end position="698"/>
    </location>
</feature>
<feature type="region of interest" description="Disordered" evidence="3">
    <location>
        <begin position="241"/>
        <end position="442"/>
    </location>
</feature>
<dbReference type="GO" id="GO:0061574">
    <property type="term" value="C:ASAP complex"/>
    <property type="evidence" value="ECO:0007669"/>
    <property type="project" value="TreeGrafter"/>
</dbReference>
<reference evidence="5 6" key="1">
    <citation type="journal article" date="2018" name="Elife">
        <title>Firefly genomes illuminate parallel origins of bioluminescence in beetles.</title>
        <authorList>
            <person name="Fallon T.R."/>
            <person name="Lower S.E."/>
            <person name="Chang C.H."/>
            <person name="Bessho-Uehara M."/>
            <person name="Martin G.J."/>
            <person name="Bewick A.J."/>
            <person name="Behringer M."/>
            <person name="Debat H.J."/>
            <person name="Wong I."/>
            <person name="Day J.C."/>
            <person name="Suvorov A."/>
            <person name="Silva C.J."/>
            <person name="Stanger-Hall K.F."/>
            <person name="Hall D.W."/>
            <person name="Schmitz R.J."/>
            <person name="Nelson D.R."/>
            <person name="Lewis S.M."/>
            <person name="Shigenobu S."/>
            <person name="Bybee S.M."/>
            <person name="Larracuente A.M."/>
            <person name="Oba Y."/>
            <person name="Weng J.K."/>
        </authorList>
    </citation>
    <scope>NUCLEOTIDE SEQUENCE [LARGE SCALE GENOMIC DNA]</scope>
    <source>
        <strain evidence="5">1611_PpyrPB1</strain>
        <tissue evidence="5">Whole body</tissue>
    </source>
</reference>
<evidence type="ECO:0000256" key="3">
    <source>
        <dbReference type="SAM" id="MobiDB-lite"/>
    </source>
</evidence>
<evidence type="ECO:0000256" key="2">
    <source>
        <dbReference type="PROSITE-ProRule" id="PRU00176"/>
    </source>
</evidence>
<feature type="region of interest" description="Disordered" evidence="3">
    <location>
        <begin position="1"/>
        <end position="208"/>
    </location>
</feature>
<evidence type="ECO:0000256" key="1">
    <source>
        <dbReference type="ARBA" id="ARBA00022884"/>
    </source>
</evidence>
<dbReference type="GO" id="GO:0071011">
    <property type="term" value="C:precatalytic spliceosome"/>
    <property type="evidence" value="ECO:0007669"/>
    <property type="project" value="TreeGrafter"/>
</dbReference>
<dbReference type="Pfam" id="PF16294">
    <property type="entry name" value="RSB_motif"/>
    <property type="match status" value="1"/>
</dbReference>
<sequence>MRRKSSRTAAKATPEKPVESPRKSRRQSKRHKKSSSPSSSEEPVEDVVVECDQKQSEIQAGKSVESKPEEQTTWKIAPSSTPTGEVQTLKLCLTRPSSLSPEKIEKCTRRRRSKSGGQTEEDVVSNEIMLRKLRHRGSSGEKFEDQDEDSDHQEDKKGKGKSKAKHKSKSEKDQQIQDLTDISQSEISENVQVTPQSPQAPIDIAVDNENVSTNENETVIPAETTGQPVETTNCDKAIENVETNVSDENNRDSDTPPPTLEQQESDRNHLNEQFKGFDTAPELVRVDSEVVKEVVSPQVREEVVIECKNADDDSVPKVGAEVVKSPSVEINQEESRDDEPEISLPTSDGQNKPESNSSDGGEHVIPSDESASHSTPVSTEQVVAMIPIEESPPDTAPVSTEQVTPIEASAPDDTHNVSMDTAEETNRSDDDSASADVTMDTTSVKDSTSLDITQSFSPDIRQIVEVNEELQNLKNDTLQILEKVAKPRVARTWGSPYISLELMKNSLQKIDVNTIKLFCPNVKLLQEDEVKMDIRERKSSHMQEGRERRINRKVSIDFKPEDGESKRLSTQSSVNSEIEEAVEPEVDNSNIIAMNRKISIVDDTASKLKPPPSPAKNPISELLYITNLVRPFTLKQLKELLERTGKIRENGFWTDRIKSKCYAYYETAEEAEATRNALHGVHWPIGNGKKLIIEYSTEEDLEKARNPTPPPPPPVVPPPLMANVATLDKQVPVDEPPKNSKPEESERPVKEHQHSRGDGHVREWDIGKENMHKPRYRSRERDERDRERGRERERLERHKRRRTPSPTDNYLNRKEKKKEEDVPQKLMDDLFRKTKTTPSIYWLPLTPDEIATKQQQRLLRMAEHKRRMEESSRGSRGDYGRGAPYRRRYD</sequence>
<dbReference type="InterPro" id="IPR000504">
    <property type="entry name" value="RRM_dom"/>
</dbReference>
<protein>
    <recommendedName>
        <fullName evidence="4">RRM domain-containing protein</fullName>
    </recommendedName>
</protein>
<dbReference type="EMBL" id="VVIM01000011">
    <property type="protein sequence ID" value="KAB0791822.1"/>
    <property type="molecule type" value="Genomic_DNA"/>
</dbReference>
<dbReference type="InterPro" id="IPR034257">
    <property type="entry name" value="Acinus_RRM"/>
</dbReference>
<name>A0A5N4A3E3_PHOPY</name>
<organism evidence="5 6">
    <name type="scientific">Photinus pyralis</name>
    <name type="common">Common eastern firefly</name>
    <name type="synonym">Lampyris pyralis</name>
    <dbReference type="NCBI Taxonomy" id="7054"/>
    <lineage>
        <taxon>Eukaryota</taxon>
        <taxon>Metazoa</taxon>
        <taxon>Ecdysozoa</taxon>
        <taxon>Arthropoda</taxon>
        <taxon>Hexapoda</taxon>
        <taxon>Insecta</taxon>
        <taxon>Pterygota</taxon>
        <taxon>Neoptera</taxon>
        <taxon>Endopterygota</taxon>
        <taxon>Coleoptera</taxon>
        <taxon>Polyphaga</taxon>
        <taxon>Elateriformia</taxon>
        <taxon>Elateroidea</taxon>
        <taxon>Lampyridae</taxon>
        <taxon>Lampyrinae</taxon>
        <taxon>Photinus</taxon>
    </lineage>
</organism>
<dbReference type="Proteomes" id="UP000327044">
    <property type="component" value="Unassembled WGS sequence"/>
</dbReference>
<feature type="region of interest" description="Disordered" evidence="3">
    <location>
        <begin position="699"/>
        <end position="830"/>
    </location>
</feature>
<feature type="compositionally biased region" description="Basic and acidic residues" evidence="3">
    <location>
        <begin position="731"/>
        <end position="796"/>
    </location>
</feature>